<protein>
    <recommendedName>
        <fullName evidence="5">Cell division protein FtsB</fullName>
    </recommendedName>
</protein>
<accession>A0ABV8LUZ9</accession>
<keyword evidence="4" id="KW-1185">Reference proteome</keyword>
<gene>
    <name evidence="3" type="ORF">ACFOZ4_26860</name>
</gene>
<evidence type="ECO:0000256" key="2">
    <source>
        <dbReference type="SAM" id="Phobius"/>
    </source>
</evidence>
<keyword evidence="2" id="KW-0812">Transmembrane</keyword>
<keyword evidence="2" id="KW-1133">Transmembrane helix</keyword>
<evidence type="ECO:0000256" key="1">
    <source>
        <dbReference type="SAM" id="MobiDB-lite"/>
    </source>
</evidence>
<comment type="caution">
    <text evidence="3">The sequence shown here is derived from an EMBL/GenBank/DDBJ whole genome shotgun (WGS) entry which is preliminary data.</text>
</comment>
<evidence type="ECO:0000313" key="4">
    <source>
        <dbReference type="Proteomes" id="UP001595816"/>
    </source>
</evidence>
<feature type="compositionally biased region" description="Basic and acidic residues" evidence="1">
    <location>
        <begin position="9"/>
        <end position="46"/>
    </location>
</feature>
<dbReference type="Proteomes" id="UP001595816">
    <property type="component" value="Unassembled WGS sequence"/>
</dbReference>
<proteinExistence type="predicted"/>
<dbReference type="RefSeq" id="WP_253761578.1">
    <property type="nucleotide sequence ID" value="NZ_JAMZDZ010000001.1"/>
</dbReference>
<dbReference type="EMBL" id="JBHSAY010000015">
    <property type="protein sequence ID" value="MFC4134247.1"/>
    <property type="molecule type" value="Genomic_DNA"/>
</dbReference>
<name>A0ABV8LUZ9_9ACTN</name>
<feature type="region of interest" description="Disordered" evidence="1">
    <location>
        <begin position="1"/>
        <end position="52"/>
    </location>
</feature>
<keyword evidence="2" id="KW-0472">Membrane</keyword>
<sequence length="164" mass="17602">MSNSNAARAPRDDDRRFDRARGGELRSDARTEARGETGRTTPERPKLRLAPPMPVSGPRVPFVVMIVVLVMAGVVGILALNQKINENAFKLDKLRAEQAKLDRQEQDLNQQIAEKEAPGNLAAQARKLGLVPAGAPAFIRLPDGRVVGVPQPANGEPAITSQGG</sequence>
<feature type="transmembrane region" description="Helical" evidence="2">
    <location>
        <begin position="60"/>
        <end position="80"/>
    </location>
</feature>
<evidence type="ECO:0000313" key="3">
    <source>
        <dbReference type="EMBL" id="MFC4134247.1"/>
    </source>
</evidence>
<reference evidence="4" key="1">
    <citation type="journal article" date="2019" name="Int. J. Syst. Evol. Microbiol.">
        <title>The Global Catalogue of Microorganisms (GCM) 10K type strain sequencing project: providing services to taxonomists for standard genome sequencing and annotation.</title>
        <authorList>
            <consortium name="The Broad Institute Genomics Platform"/>
            <consortium name="The Broad Institute Genome Sequencing Center for Infectious Disease"/>
            <person name="Wu L."/>
            <person name="Ma J."/>
        </authorList>
    </citation>
    <scope>NUCLEOTIDE SEQUENCE [LARGE SCALE GENOMIC DNA]</scope>
    <source>
        <strain evidence="4">CGMCC 4.7289</strain>
    </source>
</reference>
<organism evidence="3 4">
    <name type="scientific">Hamadaea flava</name>
    <dbReference type="NCBI Taxonomy" id="1742688"/>
    <lineage>
        <taxon>Bacteria</taxon>
        <taxon>Bacillati</taxon>
        <taxon>Actinomycetota</taxon>
        <taxon>Actinomycetes</taxon>
        <taxon>Micromonosporales</taxon>
        <taxon>Micromonosporaceae</taxon>
        <taxon>Hamadaea</taxon>
    </lineage>
</organism>
<evidence type="ECO:0008006" key="5">
    <source>
        <dbReference type="Google" id="ProtNLM"/>
    </source>
</evidence>